<evidence type="ECO:0000313" key="4">
    <source>
        <dbReference type="Proteomes" id="UP000292958"/>
    </source>
</evidence>
<dbReference type="PANTHER" id="PTHR31157">
    <property type="entry name" value="SCP DOMAIN-CONTAINING PROTEIN"/>
    <property type="match status" value="1"/>
</dbReference>
<protein>
    <submittedName>
        <fullName evidence="3">Uncharacterized protein YkwD</fullName>
    </submittedName>
</protein>
<name>A0A4Q7YQI2_9BACT</name>
<dbReference type="EMBL" id="SHKW01000001">
    <property type="protein sequence ID" value="RZU39730.1"/>
    <property type="molecule type" value="Genomic_DNA"/>
</dbReference>
<dbReference type="RefSeq" id="WP_130417903.1">
    <property type="nucleotide sequence ID" value="NZ_SHKW01000001.1"/>
</dbReference>
<feature type="region of interest" description="Disordered" evidence="1">
    <location>
        <begin position="1"/>
        <end position="22"/>
    </location>
</feature>
<dbReference type="PANTHER" id="PTHR31157:SF1">
    <property type="entry name" value="SCP DOMAIN-CONTAINING PROTEIN"/>
    <property type="match status" value="1"/>
</dbReference>
<sequence>MDQTSPERIRLSAQAFSKSHGRPTASRNLFFHIAVLLAALAPLPVFGAAASIPGTLTRPTVNAEQSLLAAANRERAARGIPQLRFDPVLAQAARFHAQQMAAHANISHQFAGEPDLSERGANAGAHFSVISENVAEAPSASMFHDMWMHSTGHRENLLDPRVNVVGVAIVVRNGQYYAVEDFASTVETLSFNRQEEAVTELLARTGLEVGPSGRTSTLAQARLACSMDSGFPGRQKPWFIMRYNADRLDRLPSQLESRIRSGKYHQAVVGACQDSSSGHFTAYNIAVLLYP</sequence>
<gene>
    <name evidence="3" type="ORF">BDD14_1123</name>
</gene>
<feature type="compositionally biased region" description="Basic and acidic residues" evidence="1">
    <location>
        <begin position="1"/>
        <end position="10"/>
    </location>
</feature>
<dbReference type="InterPro" id="IPR014044">
    <property type="entry name" value="CAP_dom"/>
</dbReference>
<evidence type="ECO:0000256" key="1">
    <source>
        <dbReference type="SAM" id="MobiDB-lite"/>
    </source>
</evidence>
<reference evidence="3 4" key="1">
    <citation type="submission" date="2019-02" db="EMBL/GenBank/DDBJ databases">
        <title>Genomic Encyclopedia of Archaeal and Bacterial Type Strains, Phase II (KMG-II): from individual species to whole genera.</title>
        <authorList>
            <person name="Goeker M."/>
        </authorList>
    </citation>
    <scope>NUCLEOTIDE SEQUENCE [LARGE SCALE GENOMIC DNA]</scope>
    <source>
        <strain evidence="3 4">DSM 18101</strain>
    </source>
</reference>
<organism evidence="3 4">
    <name type="scientific">Edaphobacter modestus</name>
    <dbReference type="NCBI Taxonomy" id="388466"/>
    <lineage>
        <taxon>Bacteria</taxon>
        <taxon>Pseudomonadati</taxon>
        <taxon>Acidobacteriota</taxon>
        <taxon>Terriglobia</taxon>
        <taxon>Terriglobales</taxon>
        <taxon>Acidobacteriaceae</taxon>
        <taxon>Edaphobacter</taxon>
    </lineage>
</organism>
<dbReference type="CDD" id="cd05379">
    <property type="entry name" value="CAP_bacterial"/>
    <property type="match status" value="1"/>
</dbReference>
<dbReference type="AlphaFoldDB" id="A0A4Q7YQI2"/>
<dbReference type="InterPro" id="IPR035940">
    <property type="entry name" value="CAP_sf"/>
</dbReference>
<dbReference type="Proteomes" id="UP000292958">
    <property type="component" value="Unassembled WGS sequence"/>
</dbReference>
<evidence type="ECO:0000259" key="2">
    <source>
        <dbReference type="Pfam" id="PF00188"/>
    </source>
</evidence>
<accession>A0A4Q7YQI2</accession>
<dbReference type="OrthoDB" id="9783944at2"/>
<dbReference type="Gene3D" id="3.40.33.10">
    <property type="entry name" value="CAP"/>
    <property type="match status" value="1"/>
</dbReference>
<dbReference type="SUPFAM" id="SSF55797">
    <property type="entry name" value="PR-1-like"/>
    <property type="match status" value="1"/>
</dbReference>
<keyword evidence="4" id="KW-1185">Reference proteome</keyword>
<evidence type="ECO:0000313" key="3">
    <source>
        <dbReference type="EMBL" id="RZU39730.1"/>
    </source>
</evidence>
<proteinExistence type="predicted"/>
<dbReference type="Pfam" id="PF00188">
    <property type="entry name" value="CAP"/>
    <property type="match status" value="1"/>
</dbReference>
<comment type="caution">
    <text evidence="3">The sequence shown here is derived from an EMBL/GenBank/DDBJ whole genome shotgun (WGS) entry which is preliminary data.</text>
</comment>
<feature type="domain" description="SCP" evidence="2">
    <location>
        <begin position="69"/>
        <end position="179"/>
    </location>
</feature>